<evidence type="ECO:0000313" key="2">
    <source>
        <dbReference type="EMBL" id="GGC64664.1"/>
    </source>
</evidence>
<comment type="caution">
    <text evidence="2">The sequence shown here is derived from an EMBL/GenBank/DDBJ whole genome shotgun (WGS) entry which is preliminary data.</text>
</comment>
<dbReference type="EMBL" id="BMJH01000001">
    <property type="protein sequence ID" value="GGC64664.1"/>
    <property type="molecule type" value="Genomic_DNA"/>
</dbReference>
<sequence>MRKIYKIFSAGGTKQSRGASYLFVWVTYAHAGRGGILVGQQLIVDPDALRGAAKSLDDAAQAVNRGLAAIRGIVAPRPAGHDEVSVGVVRWLANSFHHCAPHLATAVQELHGAAAALRRQADVYQSQDAALSGALSQHG</sequence>
<organism evidence="2 3">
    <name type="scientific">Hoyosella rhizosphaerae</name>
    <dbReference type="NCBI Taxonomy" id="1755582"/>
    <lineage>
        <taxon>Bacteria</taxon>
        <taxon>Bacillati</taxon>
        <taxon>Actinomycetota</taxon>
        <taxon>Actinomycetes</taxon>
        <taxon>Mycobacteriales</taxon>
        <taxon>Hoyosellaceae</taxon>
        <taxon>Hoyosella</taxon>
    </lineage>
</organism>
<dbReference type="AlphaFoldDB" id="A0A916U9D7"/>
<evidence type="ECO:0000259" key="1">
    <source>
        <dbReference type="Pfam" id="PF00934"/>
    </source>
</evidence>
<reference evidence="2" key="1">
    <citation type="journal article" date="2014" name="Int. J. Syst. Evol. Microbiol.">
        <title>Complete genome sequence of Corynebacterium casei LMG S-19264T (=DSM 44701T), isolated from a smear-ripened cheese.</title>
        <authorList>
            <consortium name="US DOE Joint Genome Institute (JGI-PGF)"/>
            <person name="Walter F."/>
            <person name="Albersmeier A."/>
            <person name="Kalinowski J."/>
            <person name="Ruckert C."/>
        </authorList>
    </citation>
    <scope>NUCLEOTIDE SEQUENCE</scope>
    <source>
        <strain evidence="2">CGMCC 1.15478</strain>
    </source>
</reference>
<keyword evidence="3" id="KW-1185">Reference proteome</keyword>
<dbReference type="Proteomes" id="UP000641514">
    <property type="component" value="Unassembled WGS sequence"/>
</dbReference>
<dbReference type="Gene3D" id="1.10.287.850">
    <property type="entry name" value="HP0062-like domain"/>
    <property type="match status" value="1"/>
</dbReference>
<accession>A0A916U9D7</accession>
<reference evidence="2" key="2">
    <citation type="submission" date="2020-09" db="EMBL/GenBank/DDBJ databases">
        <authorList>
            <person name="Sun Q."/>
            <person name="Zhou Y."/>
        </authorList>
    </citation>
    <scope>NUCLEOTIDE SEQUENCE</scope>
    <source>
        <strain evidence="2">CGMCC 1.15478</strain>
    </source>
</reference>
<name>A0A916U9D7_9ACTN</name>
<dbReference type="InterPro" id="IPR000084">
    <property type="entry name" value="PE-PGRS_N"/>
</dbReference>
<gene>
    <name evidence="2" type="ORF">GCM10011410_16530</name>
</gene>
<evidence type="ECO:0000313" key="3">
    <source>
        <dbReference type="Proteomes" id="UP000641514"/>
    </source>
</evidence>
<dbReference type="Pfam" id="PF00934">
    <property type="entry name" value="PE"/>
    <property type="match status" value="1"/>
</dbReference>
<protein>
    <recommendedName>
        <fullName evidence="1">PE domain-containing protein</fullName>
    </recommendedName>
</protein>
<feature type="domain" description="PE" evidence="1">
    <location>
        <begin position="42"/>
        <end position="130"/>
    </location>
</feature>
<proteinExistence type="predicted"/>